<name>A0A1M7FGZ1_9RHOB</name>
<keyword evidence="3" id="KW-1185">Reference proteome</keyword>
<protein>
    <submittedName>
        <fullName evidence="2">Uncharacterized protein</fullName>
    </submittedName>
</protein>
<keyword evidence="1" id="KW-0732">Signal</keyword>
<evidence type="ECO:0000256" key="1">
    <source>
        <dbReference type="SAM" id="SignalP"/>
    </source>
</evidence>
<evidence type="ECO:0000313" key="2">
    <source>
        <dbReference type="EMBL" id="SHM02897.1"/>
    </source>
</evidence>
<dbReference type="AlphaFoldDB" id="A0A1M7FGZ1"/>
<sequence length="155" mass="17670">MRRSRTCDRSPLVATGPICHYTAMRRVMWTLCLLLLAPALRADPAMTAEEFDAYTSGKTFYYGNNGVPYGAEEYLDDRRVIWSFLDGECQEGRWYEDNGLICFVYDTNPDPQCWSFRQSVSGLIARFENDPSATELYEVEQSRDPLICPGPEIGV</sequence>
<reference evidence="2 3" key="1">
    <citation type="submission" date="2016-11" db="EMBL/GenBank/DDBJ databases">
        <authorList>
            <person name="Varghese N."/>
            <person name="Submissions S."/>
        </authorList>
    </citation>
    <scope>NUCLEOTIDE SEQUENCE [LARGE SCALE GENOMIC DNA]</scope>
    <source>
        <strain evidence="2 3">DSM 28249</strain>
    </source>
</reference>
<gene>
    <name evidence="2" type="ORF">SAMN05443432_104180</name>
</gene>
<dbReference type="EMBL" id="FRCB01000004">
    <property type="protein sequence ID" value="SHM02897.1"/>
    <property type="molecule type" value="Genomic_DNA"/>
</dbReference>
<organism evidence="2 3">
    <name type="scientific">Roseovarius litoreus</name>
    <dbReference type="NCBI Taxonomy" id="1155722"/>
    <lineage>
        <taxon>Bacteria</taxon>
        <taxon>Pseudomonadati</taxon>
        <taxon>Pseudomonadota</taxon>
        <taxon>Alphaproteobacteria</taxon>
        <taxon>Rhodobacterales</taxon>
        <taxon>Roseobacteraceae</taxon>
        <taxon>Roseovarius</taxon>
    </lineage>
</organism>
<feature type="signal peptide" evidence="1">
    <location>
        <begin position="1"/>
        <end position="42"/>
    </location>
</feature>
<evidence type="ECO:0000313" key="3">
    <source>
        <dbReference type="Proteomes" id="UP000322545"/>
    </source>
</evidence>
<accession>A0A1M7FGZ1</accession>
<feature type="chain" id="PRO_5012522912" evidence="1">
    <location>
        <begin position="43"/>
        <end position="155"/>
    </location>
</feature>
<proteinExistence type="predicted"/>
<dbReference type="Proteomes" id="UP000322545">
    <property type="component" value="Unassembled WGS sequence"/>
</dbReference>